<gene>
    <name evidence="3" type="ORF">UFOPK2938_00122</name>
</gene>
<dbReference type="EMBL" id="CAEZZX010000012">
    <property type="protein sequence ID" value="CAB4770325.1"/>
    <property type="molecule type" value="Genomic_DNA"/>
</dbReference>
<dbReference type="InterPro" id="IPR029063">
    <property type="entry name" value="SAM-dependent_MTases_sf"/>
</dbReference>
<dbReference type="Gene3D" id="3.40.50.150">
    <property type="entry name" value="Vaccinia Virus protein VP39"/>
    <property type="match status" value="1"/>
</dbReference>
<feature type="domain" description="THUMP-like" evidence="2">
    <location>
        <begin position="320"/>
        <end position="392"/>
    </location>
</feature>
<organism evidence="3">
    <name type="scientific">freshwater metagenome</name>
    <dbReference type="NCBI Taxonomy" id="449393"/>
    <lineage>
        <taxon>unclassified sequences</taxon>
        <taxon>metagenomes</taxon>
        <taxon>ecological metagenomes</taxon>
    </lineage>
</organism>
<dbReference type="AlphaFoldDB" id="A0A6J6VHD4"/>
<dbReference type="InterPro" id="IPR041497">
    <property type="entry name" value="Thump-like"/>
</dbReference>
<evidence type="ECO:0000313" key="3">
    <source>
        <dbReference type="EMBL" id="CAB4770325.1"/>
    </source>
</evidence>
<proteinExistence type="predicted"/>
<dbReference type="SUPFAM" id="SSF53335">
    <property type="entry name" value="S-adenosyl-L-methionine-dependent methyltransferases"/>
    <property type="match status" value="1"/>
</dbReference>
<name>A0A6J6VHD4_9ZZZZ</name>
<dbReference type="Pfam" id="PF18096">
    <property type="entry name" value="Thump_like"/>
    <property type="match status" value="1"/>
</dbReference>
<dbReference type="PANTHER" id="PTHR14741">
    <property type="entry name" value="S-ADENOSYLMETHIONINE-DEPENDENT METHYLTRANSFERASE RELATED"/>
    <property type="match status" value="1"/>
</dbReference>
<feature type="domain" description="Methyltransferase" evidence="1">
    <location>
        <begin position="98"/>
        <end position="164"/>
    </location>
</feature>
<dbReference type="InterPro" id="IPR041698">
    <property type="entry name" value="Methyltransf_25"/>
</dbReference>
<reference evidence="3" key="1">
    <citation type="submission" date="2020-05" db="EMBL/GenBank/DDBJ databases">
        <authorList>
            <person name="Chiriac C."/>
            <person name="Salcher M."/>
            <person name="Ghai R."/>
            <person name="Kavagutti S V."/>
        </authorList>
    </citation>
    <scope>NUCLEOTIDE SEQUENCE</scope>
</reference>
<dbReference type="CDD" id="cd02440">
    <property type="entry name" value="AdoMet_MTases"/>
    <property type="match status" value="1"/>
</dbReference>
<dbReference type="Pfam" id="PF13649">
    <property type="entry name" value="Methyltransf_25"/>
    <property type="match status" value="1"/>
</dbReference>
<sequence>MSQPPTLLSEAGRALVDQFFPYNPARVMAASQAARADHDADLVAAAMTQAKLRTRAVERLGPQAQHLWFTADGLEQATRPTVAALRAAHFVASGAHRIADLGCGLGFDAIAFAQAGLSVVAVERDETTAEYARANMAELGLTDSVEVLNAEAVSFDALAHGCDATFVDPARRLNGQRVKDPAQWSPSWSDALRLATSTPMGCLKVAPGIDHALPPLGATTSWISDSGDLVEACVWVGATATDQVAREAIVLPSGQRANAHALQPARVGPVSAYLLEPDDAVIRAGLVERVSDLVGGTLIDPAIAYVTCDSEPAASPLYSRFAVMEHLPFSLKTVRHRLRDLGVGTLEVKKRGFAVDPEKFRQDMRLEKGATQSLTVLLTRIGADPVAIIAKRLP</sequence>
<accession>A0A6J6VHD4</accession>
<dbReference type="PANTHER" id="PTHR14741:SF32">
    <property type="entry name" value="TRIMETHYLGUANOSINE SYNTHASE"/>
    <property type="match status" value="1"/>
</dbReference>
<protein>
    <submittedName>
        <fullName evidence="3">Unannotated protein</fullName>
    </submittedName>
</protein>
<evidence type="ECO:0000259" key="1">
    <source>
        <dbReference type="Pfam" id="PF13649"/>
    </source>
</evidence>
<evidence type="ECO:0000259" key="2">
    <source>
        <dbReference type="Pfam" id="PF18096"/>
    </source>
</evidence>